<dbReference type="InterPro" id="IPR036465">
    <property type="entry name" value="vWFA_dom_sf"/>
</dbReference>
<dbReference type="Gene3D" id="3.40.50.410">
    <property type="entry name" value="von Willebrand factor, type A domain"/>
    <property type="match status" value="1"/>
</dbReference>
<dbReference type="Ensembl" id="ENSSHAT00000052363.1">
    <property type="protein sequence ID" value="ENSSHAP00000032720.1"/>
    <property type="gene ID" value="ENSSHAG00000028764.1"/>
</dbReference>
<protein>
    <recommendedName>
        <fullName evidence="1">von Willebrand factor A domain-containing protein 5A</fullName>
    </recommendedName>
</protein>
<dbReference type="PROSITE" id="PS51468">
    <property type="entry name" value="VIT"/>
    <property type="match status" value="1"/>
</dbReference>
<proteinExistence type="predicted"/>
<dbReference type="InterPro" id="IPR013694">
    <property type="entry name" value="VIT"/>
</dbReference>
<dbReference type="PROSITE" id="PS50234">
    <property type="entry name" value="VWFA"/>
    <property type="match status" value="1"/>
</dbReference>
<dbReference type="InterPro" id="IPR002035">
    <property type="entry name" value="VWF_A"/>
</dbReference>
<dbReference type="SMART" id="SM00609">
    <property type="entry name" value="VIT"/>
    <property type="match status" value="1"/>
</dbReference>
<feature type="domain" description="VIT" evidence="3">
    <location>
        <begin position="35"/>
        <end position="165"/>
    </location>
</feature>
<name>A0A7N4P5U8_SARHA</name>
<accession>A0A7N4P5U8</accession>
<keyword evidence="5" id="KW-1185">Reference proteome</keyword>
<evidence type="ECO:0000256" key="1">
    <source>
        <dbReference type="ARBA" id="ARBA00069828"/>
    </source>
</evidence>
<evidence type="ECO:0000259" key="3">
    <source>
        <dbReference type="PROSITE" id="PS51468"/>
    </source>
</evidence>
<dbReference type="AlphaFoldDB" id="A0A7N4P5U8"/>
<dbReference type="GeneTree" id="ENSGT00940000162662"/>
<dbReference type="PANTHER" id="PTHR45737">
    <property type="entry name" value="VON WILLEBRAND FACTOR A DOMAIN-CONTAINING PROTEIN 5A"/>
    <property type="match status" value="1"/>
</dbReference>
<dbReference type="Pfam" id="PF13768">
    <property type="entry name" value="VWA_3"/>
    <property type="match status" value="1"/>
</dbReference>
<dbReference type="FunFam" id="3.40.50.410:FF:000069">
    <property type="entry name" value="von Willebrand factor A domain containing 5A"/>
    <property type="match status" value="1"/>
</dbReference>
<dbReference type="Proteomes" id="UP000007648">
    <property type="component" value="Unassembled WGS sequence"/>
</dbReference>
<dbReference type="Pfam" id="PF08487">
    <property type="entry name" value="VIT"/>
    <property type="match status" value="1"/>
</dbReference>
<evidence type="ECO:0000259" key="2">
    <source>
        <dbReference type="PROSITE" id="PS50234"/>
    </source>
</evidence>
<reference evidence="4" key="2">
    <citation type="submission" date="2025-08" db="UniProtKB">
        <authorList>
            <consortium name="Ensembl"/>
        </authorList>
    </citation>
    <scope>IDENTIFICATION</scope>
</reference>
<evidence type="ECO:0000313" key="5">
    <source>
        <dbReference type="Proteomes" id="UP000007648"/>
    </source>
</evidence>
<reference evidence="4" key="3">
    <citation type="submission" date="2025-09" db="UniProtKB">
        <authorList>
            <consortium name="Ensembl"/>
        </authorList>
    </citation>
    <scope>IDENTIFICATION</scope>
</reference>
<dbReference type="PANTHER" id="PTHR45737:SF6">
    <property type="entry name" value="VON WILLEBRAND FACTOR A DOMAIN-CONTAINING PROTEIN 5A"/>
    <property type="match status" value="1"/>
</dbReference>
<reference evidence="4 5" key="1">
    <citation type="journal article" date="2011" name="Proc. Natl. Acad. Sci. U.S.A.">
        <title>Genetic diversity and population structure of the endangered marsupial Sarcophilus harrisii (Tasmanian devil).</title>
        <authorList>
            <person name="Miller W."/>
            <person name="Hayes V.M."/>
            <person name="Ratan A."/>
            <person name="Petersen D.C."/>
            <person name="Wittekindt N.E."/>
            <person name="Miller J."/>
            <person name="Walenz B."/>
            <person name="Knight J."/>
            <person name="Qi J."/>
            <person name="Zhao F."/>
            <person name="Wang Q."/>
            <person name="Bedoya-Reina O.C."/>
            <person name="Katiyar N."/>
            <person name="Tomsho L.P."/>
            <person name="Kasson L.M."/>
            <person name="Hardie R.A."/>
            <person name="Woodbridge P."/>
            <person name="Tindall E.A."/>
            <person name="Bertelsen M.F."/>
            <person name="Dixon D."/>
            <person name="Pyecroft S."/>
            <person name="Helgen K.M."/>
            <person name="Lesk A.M."/>
            <person name="Pringle T.H."/>
            <person name="Patterson N."/>
            <person name="Zhang Y."/>
            <person name="Kreiss A."/>
            <person name="Woods G.M."/>
            <person name="Jones M.E."/>
            <person name="Schuster S.C."/>
        </authorList>
    </citation>
    <scope>NUCLEOTIDE SEQUENCE [LARGE SCALE GENOMIC DNA]</scope>
</reference>
<gene>
    <name evidence="4" type="primary">LOC100916907</name>
</gene>
<organism evidence="4 5">
    <name type="scientific">Sarcophilus harrisii</name>
    <name type="common">Tasmanian devil</name>
    <name type="synonym">Sarcophilus laniarius</name>
    <dbReference type="NCBI Taxonomy" id="9305"/>
    <lineage>
        <taxon>Eukaryota</taxon>
        <taxon>Metazoa</taxon>
        <taxon>Chordata</taxon>
        <taxon>Craniata</taxon>
        <taxon>Vertebrata</taxon>
        <taxon>Euteleostomi</taxon>
        <taxon>Mammalia</taxon>
        <taxon>Metatheria</taxon>
        <taxon>Dasyuromorphia</taxon>
        <taxon>Dasyuridae</taxon>
        <taxon>Sarcophilus</taxon>
    </lineage>
</organism>
<dbReference type="SMART" id="SM00327">
    <property type="entry name" value="VWA"/>
    <property type="match status" value="1"/>
</dbReference>
<evidence type="ECO:0000313" key="4">
    <source>
        <dbReference type="Ensembl" id="ENSSHAP00000032720.1"/>
    </source>
</evidence>
<feature type="domain" description="VWFA" evidence="2">
    <location>
        <begin position="314"/>
        <end position="494"/>
    </location>
</feature>
<dbReference type="SUPFAM" id="SSF53300">
    <property type="entry name" value="vWA-like"/>
    <property type="match status" value="1"/>
</dbReference>
<sequence length="761" mass="83154">MLLLVSRRSREGAGLSRKTQTDAFALLRGRLGSFIMTPCGLLTNSEQPVPLKSISVDVSVHEFVADVSATLDYKNEEKEPVEAFFVFPMDEDSAVYSFQAQVDGKSIVAEIQEKKQAQENYENAISQGQEAFLLEQDSSSGDIFSCSIGNLPPGQKAAVTLSYVQELSLEADGAVRFVLPAVLNPRYLLQESAAADNITSQIPRLPSKELPYTFSVSVNVCSPHGIEKVQSNCPLSPLRYLEDDKTVAQISLAEGHKFDRDVEILVYYREVNTPSVSVELGQADAKPGSLMGDPAVMVSFYPSIPESQEESTGEFIFLMDRSGSMSCPMHSQGGVQSRIDSAKETLVLLLKSLPLGCFFNIYGFGSSFDSFFPESVVYTQQSMEEAVQRVKTLAADLGGTEILEPLKDIYRKSCRPGHPRQLFVFTDGEVCDTWQVIAEVQRNNQNHRCFSFGIGEGASTSLIKGIARAAGGTAEFITGKDRMQPKSKEAAGEVCLQYKIQSDGFRNTVPFSLNLKADDKLTIHRLAAKSMIQTFEGNLEDAAKDKKKVVDISLQSGVVSSHTAYIAINKELNQPIQGPLTQRDIPLGVPYSGCSLFQCVAASEAYFCPMPLSGTSSLEFCSSGFAFHDCEDHGLCEVDSSTEMSSIEACSTESPLLQLISLQKADGSWELDEALASVLDVSVQSALAALPDQNKDVPTWATILAVLWMHNFSQDQREEWELLERKAVAWIRARSDSSLGEYVKAANALLKSSVDPAVFGL</sequence>